<protein>
    <submittedName>
        <fullName evidence="1">Formylmethanofuran dehydrogenase</fullName>
    </submittedName>
</protein>
<gene>
    <name evidence="1" type="ORF">ACFQ4M_13060</name>
</gene>
<keyword evidence="2" id="KW-1185">Reference proteome</keyword>
<evidence type="ECO:0000313" key="1">
    <source>
        <dbReference type="EMBL" id="MFD1264511.1"/>
    </source>
</evidence>
<proteinExistence type="predicted"/>
<sequence length="436" mass="44877">MSTTTETIPSAAMSVAGVQPRDWTCPFCSLLCDGLALAPGPVLQLRGGDCARARAGLAAFDHPAAAASCVDGVPRGLDAALDAAAARLAAARLPLFGGLATDVQGMRALYRLANVRGAILDHAHGEAMMPALRMLQDRGQMFTTLAEIRNRADLIVCVGTDARSSHPEFFRRCAPAAGREAGGRVVFLGAGGGMPGAAEIPWASAVDALCAEGDIFDTVATLAALVDGRRLAAVPAALAELADAMRAARYCVLVWEPARLAQHGALVGEALLRVLMNLNRKTRAGAFTLGGNDGAQTANAAMSWLSGLPLRSRVGPQGVDHDPLQYATARLLDERAVDLLLWVASFTPDLPPPPAALPRIVLGHPALAAGCAQPGTVFIPVATPGINADGHLLRADSVVSLPLHGVRDDGLATVAEVAQALVARLASGAAAKEGAR</sequence>
<evidence type="ECO:0000313" key="2">
    <source>
        <dbReference type="Proteomes" id="UP001597158"/>
    </source>
</evidence>
<organism evidence="1 2">
    <name type="scientific">Thauera mechernichensis</name>
    <dbReference type="NCBI Taxonomy" id="82788"/>
    <lineage>
        <taxon>Bacteria</taxon>
        <taxon>Pseudomonadati</taxon>
        <taxon>Pseudomonadota</taxon>
        <taxon>Betaproteobacteria</taxon>
        <taxon>Rhodocyclales</taxon>
        <taxon>Zoogloeaceae</taxon>
        <taxon>Thauera</taxon>
    </lineage>
</organism>
<comment type="caution">
    <text evidence="1">The sequence shown here is derived from an EMBL/GenBank/DDBJ whole genome shotgun (WGS) entry which is preliminary data.</text>
</comment>
<dbReference type="Proteomes" id="UP001597158">
    <property type="component" value="Unassembled WGS sequence"/>
</dbReference>
<dbReference type="RefSeq" id="WP_277830601.1">
    <property type="nucleotide sequence ID" value="NZ_JARQZE010000002.1"/>
</dbReference>
<name>A0ABW3WFB9_9RHOO</name>
<dbReference type="EMBL" id="JBHTMC010000024">
    <property type="protein sequence ID" value="MFD1264511.1"/>
    <property type="molecule type" value="Genomic_DNA"/>
</dbReference>
<dbReference type="SUPFAM" id="SSF53706">
    <property type="entry name" value="Formate dehydrogenase/DMSO reductase, domains 1-3"/>
    <property type="match status" value="1"/>
</dbReference>
<accession>A0ABW3WFB9</accession>
<reference evidence="2" key="1">
    <citation type="journal article" date="2019" name="Int. J. Syst. Evol. Microbiol.">
        <title>The Global Catalogue of Microorganisms (GCM) 10K type strain sequencing project: providing services to taxonomists for standard genome sequencing and annotation.</title>
        <authorList>
            <consortium name="The Broad Institute Genomics Platform"/>
            <consortium name="The Broad Institute Genome Sequencing Center for Infectious Disease"/>
            <person name="Wu L."/>
            <person name="Ma J."/>
        </authorList>
    </citation>
    <scope>NUCLEOTIDE SEQUENCE [LARGE SCALE GENOMIC DNA]</scope>
    <source>
        <strain evidence="2">CCUG 48884</strain>
    </source>
</reference>